<keyword evidence="1 2" id="KW-0808">Transferase</keyword>
<dbReference type="Pfam" id="PF01255">
    <property type="entry name" value="Prenyltransf"/>
    <property type="match status" value="1"/>
</dbReference>
<feature type="binding site" evidence="2">
    <location>
        <position position="51"/>
    </location>
    <ligand>
        <name>substrate</name>
    </ligand>
</feature>
<dbReference type="EMBL" id="QFFF01000002">
    <property type="protein sequence ID" value="PWG01414.1"/>
    <property type="molecule type" value="Genomic_DNA"/>
</dbReference>
<dbReference type="GO" id="GO:0005829">
    <property type="term" value="C:cytosol"/>
    <property type="evidence" value="ECO:0007669"/>
    <property type="project" value="TreeGrafter"/>
</dbReference>
<dbReference type="AlphaFoldDB" id="A0A2U2IZA5"/>
<feature type="binding site" evidence="2">
    <location>
        <position position="2"/>
    </location>
    <ligand>
        <name>Mg(2+)</name>
        <dbReference type="ChEBI" id="CHEBI:18420"/>
    </ligand>
</feature>
<dbReference type="PANTHER" id="PTHR10291">
    <property type="entry name" value="DEHYDRODOLICHYL DIPHOSPHATE SYNTHASE FAMILY MEMBER"/>
    <property type="match status" value="1"/>
</dbReference>
<name>A0A2U2IZA5_9SPHN</name>
<feature type="binding site" evidence="2">
    <location>
        <begin position="176"/>
        <end position="178"/>
    </location>
    <ligand>
        <name>substrate</name>
    </ligand>
</feature>
<sequence length="222" mass="24308">MDGNGRWAKARGLPRAAGHKAGAEAARKVLRAAGEAGVECLTLYAFSSENWRRPQTEINDLMGLLRLYIGSELNTLHREGIRLKILGDHKAFKPDVARMIDEAVARTAANRRMTLAVALNYGARAELVKATQDLARRAAAGEVAAEAIDEAMVDAALDTADLPPLDLMIRTSGEHRLSNFLLWQAAYAELLFVDTYWPDFDGDALRAALDAFAGRERRYGGL</sequence>
<dbReference type="HAMAP" id="MF_01139">
    <property type="entry name" value="ISPT"/>
    <property type="match status" value="1"/>
</dbReference>
<keyword evidence="4" id="KW-1185">Reference proteome</keyword>
<comment type="subunit">
    <text evidence="2">Homodimer.</text>
</comment>
<evidence type="ECO:0000313" key="4">
    <source>
        <dbReference type="Proteomes" id="UP000245916"/>
    </source>
</evidence>
<evidence type="ECO:0000256" key="1">
    <source>
        <dbReference type="ARBA" id="ARBA00022679"/>
    </source>
</evidence>
<gene>
    <name evidence="3" type="primary">uppS</name>
    <name evidence="3" type="ORF">DF286_13780</name>
</gene>
<dbReference type="PROSITE" id="PS01066">
    <property type="entry name" value="UPP_SYNTHASE"/>
    <property type="match status" value="1"/>
</dbReference>
<dbReference type="InterPro" id="IPR036424">
    <property type="entry name" value="UPP_synth-like_sf"/>
</dbReference>
<feature type="binding site" evidence="2">
    <location>
        <position position="15"/>
    </location>
    <ligand>
        <name>substrate</name>
    </ligand>
</feature>
<dbReference type="PANTHER" id="PTHR10291:SF0">
    <property type="entry name" value="DEHYDRODOLICHYL DIPHOSPHATE SYNTHASE 2"/>
    <property type="match status" value="1"/>
</dbReference>
<dbReference type="GO" id="GO:0008834">
    <property type="term" value="F:ditrans,polycis-undecaprenyl-diphosphate synthase [(2E,6E)-farnesyl-diphosphate specific] activity"/>
    <property type="evidence" value="ECO:0007669"/>
    <property type="project" value="TreeGrafter"/>
</dbReference>
<feature type="binding site" evidence="2">
    <location>
        <begin position="47"/>
        <end position="49"/>
    </location>
    <ligand>
        <name>substrate</name>
    </ligand>
</feature>
<dbReference type="InterPro" id="IPR001441">
    <property type="entry name" value="UPP_synth-like"/>
</dbReference>
<protein>
    <recommendedName>
        <fullName evidence="2">Isoprenyl transferase</fullName>
        <ecNumber evidence="2">2.5.1.-</ecNumber>
    </recommendedName>
</protein>
<feature type="active site" evidence="2">
    <location>
        <position position="2"/>
    </location>
</feature>
<feature type="binding site" evidence="2">
    <location>
        <position position="189"/>
    </location>
    <ligand>
        <name>Mg(2+)</name>
        <dbReference type="ChEBI" id="CHEBI:18420"/>
    </ligand>
</feature>
<reference evidence="3 4" key="1">
    <citation type="submission" date="2018-05" db="EMBL/GenBank/DDBJ databases">
        <title>Genome of Sphingosinicella humi QZX222.</title>
        <authorList>
            <person name="Qiao Z."/>
            <person name="Wang G."/>
        </authorList>
    </citation>
    <scope>NUCLEOTIDE SEQUENCE [LARGE SCALE GENOMIC DNA]</scope>
    <source>
        <strain evidence="3 4">QZX222</strain>
    </source>
</reference>
<keyword evidence="2" id="KW-0460">Magnesium</keyword>
<dbReference type="OrthoDB" id="4191603at2"/>
<dbReference type="GO" id="GO:0016094">
    <property type="term" value="P:polyprenol biosynthetic process"/>
    <property type="evidence" value="ECO:0007669"/>
    <property type="project" value="TreeGrafter"/>
</dbReference>
<dbReference type="InterPro" id="IPR018520">
    <property type="entry name" value="UPP_synth-like_CS"/>
</dbReference>
<feature type="binding site" evidence="2">
    <location>
        <position position="53"/>
    </location>
    <ligand>
        <name>substrate</name>
    </ligand>
</feature>
<evidence type="ECO:0000256" key="2">
    <source>
        <dbReference type="HAMAP-Rule" id="MF_01139"/>
    </source>
</evidence>
<dbReference type="Gene3D" id="3.40.1180.10">
    <property type="entry name" value="Decaprenyl diphosphate synthase-like"/>
    <property type="match status" value="1"/>
</dbReference>
<dbReference type="FunFam" id="3.40.1180.10:FF:000001">
    <property type="entry name" value="(2E,6E)-farnesyl-diphosphate-specific ditrans,polycis-undecaprenyl-diphosphate synthase"/>
    <property type="match status" value="1"/>
</dbReference>
<dbReference type="GO" id="GO:0000287">
    <property type="term" value="F:magnesium ion binding"/>
    <property type="evidence" value="ECO:0007669"/>
    <property type="project" value="UniProtKB-UniRule"/>
</dbReference>
<feature type="binding site" evidence="2">
    <location>
        <begin position="3"/>
        <end position="6"/>
    </location>
    <ligand>
        <name>substrate</name>
    </ligand>
</feature>
<feature type="binding site" evidence="2">
    <location>
        <position position="170"/>
    </location>
    <ligand>
        <name>substrate</name>
    </ligand>
</feature>
<evidence type="ECO:0000313" key="3">
    <source>
        <dbReference type="EMBL" id="PWG01414.1"/>
    </source>
</evidence>
<comment type="cofactor">
    <cofactor evidence="2">
        <name>Mg(2+)</name>
        <dbReference type="ChEBI" id="CHEBI:18420"/>
    </cofactor>
    <text evidence="2">Binds 2 magnesium ions per subunit.</text>
</comment>
<dbReference type="EC" id="2.5.1.-" evidence="2"/>
<feature type="active site" description="Proton acceptor" evidence="2">
    <location>
        <position position="50"/>
    </location>
</feature>
<dbReference type="SUPFAM" id="SSF64005">
    <property type="entry name" value="Undecaprenyl diphosphate synthase"/>
    <property type="match status" value="1"/>
</dbReference>
<feature type="binding site" evidence="2">
    <location>
        <position position="7"/>
    </location>
    <ligand>
        <name>substrate</name>
    </ligand>
</feature>
<comment type="similarity">
    <text evidence="2">Belongs to the UPP synthase family.</text>
</comment>
<organism evidence="3 4">
    <name type="scientific">Allosphingosinicella humi</name>
    <dbReference type="NCBI Taxonomy" id="2068657"/>
    <lineage>
        <taxon>Bacteria</taxon>
        <taxon>Pseudomonadati</taxon>
        <taxon>Pseudomonadota</taxon>
        <taxon>Alphaproteobacteria</taxon>
        <taxon>Sphingomonadales</taxon>
        <taxon>Sphingomonadaceae</taxon>
        <taxon>Allosphingosinicella</taxon>
    </lineage>
</organism>
<accession>A0A2U2IZA5</accession>
<comment type="caution">
    <text evidence="3">The sequence shown here is derived from an EMBL/GenBank/DDBJ whole genome shotgun (WGS) entry which is preliminary data.</text>
</comment>
<dbReference type="NCBIfam" id="TIGR00055">
    <property type="entry name" value="uppS"/>
    <property type="match status" value="1"/>
</dbReference>
<keyword evidence="2" id="KW-0479">Metal-binding</keyword>
<dbReference type="Proteomes" id="UP000245916">
    <property type="component" value="Unassembled WGS sequence"/>
</dbReference>
<comment type="function">
    <text evidence="2">Catalyzes the condensation of isopentenyl diphosphate (IPP) with allylic pyrophosphates generating different type of terpenoids.</text>
</comment>
<feature type="binding site" evidence="2">
    <location>
        <position position="19"/>
    </location>
    <ligand>
        <name>substrate</name>
    </ligand>
</feature>
<dbReference type="CDD" id="cd00475">
    <property type="entry name" value="Cis_IPPS"/>
    <property type="match status" value="1"/>
</dbReference>
<proteinExistence type="inferred from homology"/>